<dbReference type="SUPFAM" id="SSF48498">
    <property type="entry name" value="Tetracyclin repressor-like, C-terminal domain"/>
    <property type="match status" value="1"/>
</dbReference>
<dbReference type="PRINTS" id="PR00455">
    <property type="entry name" value="HTHTETR"/>
</dbReference>
<accession>A0A4Y3QKB8</accession>
<feature type="DNA-binding region" description="H-T-H motif" evidence="4">
    <location>
        <begin position="25"/>
        <end position="44"/>
    </location>
</feature>
<dbReference type="InterPro" id="IPR011075">
    <property type="entry name" value="TetR_C"/>
</dbReference>
<dbReference type="OrthoDB" id="3196926at2"/>
<dbReference type="PANTHER" id="PTHR47506:SF7">
    <property type="entry name" value="TRANSCRIPTIONAL REGULATORY PROTEIN"/>
    <property type="match status" value="1"/>
</dbReference>
<dbReference type="PROSITE" id="PS50977">
    <property type="entry name" value="HTH_TETR_2"/>
    <property type="match status" value="1"/>
</dbReference>
<dbReference type="AlphaFoldDB" id="A0A4Y3QKB8"/>
<comment type="caution">
    <text evidence="6">The sequence shown here is derived from an EMBL/GenBank/DDBJ whole genome shotgun (WGS) entry which is preliminary data.</text>
</comment>
<keyword evidence="1" id="KW-0805">Transcription regulation</keyword>
<dbReference type="EMBL" id="BJML01000005">
    <property type="protein sequence ID" value="GEB45846.1"/>
    <property type="molecule type" value="Genomic_DNA"/>
</dbReference>
<gene>
    <name evidence="6" type="ORF">MTE01_17910</name>
</gene>
<reference evidence="6 7" key="1">
    <citation type="submission" date="2019-06" db="EMBL/GenBank/DDBJ databases">
        <title>Whole genome shotgun sequence of Microbacterium testaceum NBRC 12675.</title>
        <authorList>
            <person name="Hosoyama A."/>
            <person name="Uohara A."/>
            <person name="Ohji S."/>
            <person name="Ichikawa N."/>
        </authorList>
    </citation>
    <scope>NUCLEOTIDE SEQUENCE [LARGE SCALE GENOMIC DNA]</scope>
    <source>
        <strain evidence="6 7">NBRC 12675</strain>
    </source>
</reference>
<dbReference type="Pfam" id="PF00440">
    <property type="entry name" value="TetR_N"/>
    <property type="match status" value="1"/>
</dbReference>
<evidence type="ECO:0000256" key="1">
    <source>
        <dbReference type="ARBA" id="ARBA00023015"/>
    </source>
</evidence>
<dbReference type="RefSeq" id="WP_141376948.1">
    <property type="nucleotide sequence ID" value="NZ_BJML01000005.1"/>
</dbReference>
<evidence type="ECO:0000313" key="6">
    <source>
        <dbReference type="EMBL" id="GEB45846.1"/>
    </source>
</evidence>
<organism evidence="6 7">
    <name type="scientific">Microbacterium testaceum</name>
    <name type="common">Aureobacterium testaceum</name>
    <name type="synonym">Brevibacterium testaceum</name>
    <dbReference type="NCBI Taxonomy" id="2033"/>
    <lineage>
        <taxon>Bacteria</taxon>
        <taxon>Bacillati</taxon>
        <taxon>Actinomycetota</taxon>
        <taxon>Actinomycetes</taxon>
        <taxon>Micrococcales</taxon>
        <taxon>Microbacteriaceae</taxon>
        <taxon>Microbacterium</taxon>
    </lineage>
</organism>
<dbReference type="GeneID" id="57144479"/>
<evidence type="ECO:0000256" key="3">
    <source>
        <dbReference type="ARBA" id="ARBA00023163"/>
    </source>
</evidence>
<feature type="domain" description="HTH tetR-type" evidence="5">
    <location>
        <begin position="2"/>
        <end position="62"/>
    </location>
</feature>
<keyword evidence="2 4" id="KW-0238">DNA-binding</keyword>
<dbReference type="Proteomes" id="UP000319525">
    <property type="component" value="Unassembled WGS sequence"/>
</dbReference>
<protein>
    <submittedName>
        <fullName evidence="6">TetR family transcriptional regulator</fullName>
    </submittedName>
</protein>
<dbReference type="PANTHER" id="PTHR47506">
    <property type="entry name" value="TRANSCRIPTIONAL REGULATORY PROTEIN"/>
    <property type="match status" value="1"/>
</dbReference>
<evidence type="ECO:0000256" key="2">
    <source>
        <dbReference type="ARBA" id="ARBA00023125"/>
    </source>
</evidence>
<name>A0A4Y3QKB8_MICTE</name>
<dbReference type="InterPro" id="IPR036271">
    <property type="entry name" value="Tet_transcr_reg_TetR-rel_C_sf"/>
</dbReference>
<dbReference type="Pfam" id="PF16925">
    <property type="entry name" value="TetR_C_13"/>
    <property type="match status" value="1"/>
</dbReference>
<dbReference type="InterPro" id="IPR009057">
    <property type="entry name" value="Homeodomain-like_sf"/>
</dbReference>
<evidence type="ECO:0000313" key="7">
    <source>
        <dbReference type="Proteomes" id="UP000319525"/>
    </source>
</evidence>
<dbReference type="SUPFAM" id="SSF46689">
    <property type="entry name" value="Homeodomain-like"/>
    <property type="match status" value="1"/>
</dbReference>
<proteinExistence type="predicted"/>
<dbReference type="Gene3D" id="1.10.357.10">
    <property type="entry name" value="Tetracycline Repressor, domain 2"/>
    <property type="match status" value="1"/>
</dbReference>
<evidence type="ECO:0000256" key="4">
    <source>
        <dbReference type="PROSITE-ProRule" id="PRU00335"/>
    </source>
</evidence>
<dbReference type="GO" id="GO:0003677">
    <property type="term" value="F:DNA binding"/>
    <property type="evidence" value="ECO:0007669"/>
    <property type="project" value="UniProtKB-UniRule"/>
</dbReference>
<keyword evidence="3" id="KW-0804">Transcription</keyword>
<sequence length="187" mass="19766">MTETRDRIVDAADALYYGRGIGQVGMDAVRDTAGVSLRALYKEFPAKDDLIVAVLDKRHGTWTDGVTDAVERIDDPRERLLAVYDYLAHWFDEADFRGCGFINAFGELGAANPGVARAVRAHKADFQRYVAKLVEAAGAPAFLAPQLAILAEGAQTTAAIAGTPEAAGTARAAASTLIDAAFAHGAS</sequence>
<evidence type="ECO:0000259" key="5">
    <source>
        <dbReference type="PROSITE" id="PS50977"/>
    </source>
</evidence>
<dbReference type="InterPro" id="IPR001647">
    <property type="entry name" value="HTH_TetR"/>
</dbReference>